<dbReference type="SUPFAM" id="SSF48452">
    <property type="entry name" value="TPR-like"/>
    <property type="match status" value="1"/>
</dbReference>
<keyword evidence="4" id="KW-1185">Reference proteome</keyword>
<keyword evidence="1" id="KW-0802">TPR repeat</keyword>
<dbReference type="GO" id="GO:0008168">
    <property type="term" value="F:methyltransferase activity"/>
    <property type="evidence" value="ECO:0007669"/>
    <property type="project" value="UniProtKB-KW"/>
</dbReference>
<dbReference type="InterPro" id="IPR029063">
    <property type="entry name" value="SAM-dependent_MTases_sf"/>
</dbReference>
<dbReference type="InterPro" id="IPR011990">
    <property type="entry name" value="TPR-like_helical_dom_sf"/>
</dbReference>
<dbReference type="EMBL" id="JBHSED010000035">
    <property type="protein sequence ID" value="MFC4305067.1"/>
    <property type="molecule type" value="Genomic_DNA"/>
</dbReference>
<evidence type="ECO:0000256" key="1">
    <source>
        <dbReference type="PROSITE-ProRule" id="PRU00339"/>
    </source>
</evidence>
<evidence type="ECO:0000313" key="4">
    <source>
        <dbReference type="Proteomes" id="UP001595755"/>
    </source>
</evidence>
<sequence length="351" mass="40432">MLHSNATFNVRFGQGHREIRLRNGFGEVYPALHDELLAQVLAIGDQDRVLDIGGGSQPFARADTVTEPYLDFSGHRSGNHVRSDISYVQCFAEELPFADKAFDLAIARQVFEHTQAPDRACEEMMRVAKRGFIETPRRNYELLFGPNPSHNWFVYLEGDEIVFERRRFIRHPFRHIGLSGVPSSEEGQLLLHWEYKNLTNTQFYWENSFRYRILDDGEGFDYANPEHAAQAHLDTAICSLLHGGYYLAHRESDAREAIRLRPDWALAHNTLGVILRKQGRHAEALAEFREASSLEDREAYRHNARLSDGEHAVVVDFEDSLPMDERFFREYGRPASIDLHQLLKLPELPSL</sequence>
<dbReference type="PROSITE" id="PS50005">
    <property type="entry name" value="TPR"/>
    <property type="match status" value="1"/>
</dbReference>
<dbReference type="GO" id="GO:0032259">
    <property type="term" value="P:methylation"/>
    <property type="evidence" value="ECO:0007669"/>
    <property type="project" value="UniProtKB-KW"/>
</dbReference>
<proteinExistence type="predicted"/>
<dbReference type="InterPro" id="IPR019734">
    <property type="entry name" value="TPR_rpt"/>
</dbReference>
<keyword evidence="3" id="KW-0489">Methyltransferase</keyword>
<dbReference type="RefSeq" id="WP_204603485.1">
    <property type="nucleotide sequence ID" value="NZ_JBHSED010000035.1"/>
</dbReference>
<keyword evidence="3" id="KW-0808">Transferase</keyword>
<protein>
    <submittedName>
        <fullName evidence="3">Methyltransferase domain-containing protein</fullName>
    </submittedName>
</protein>
<organism evidence="3 4">
    <name type="scientific">Cohnella boryungensis</name>
    <dbReference type="NCBI Taxonomy" id="768479"/>
    <lineage>
        <taxon>Bacteria</taxon>
        <taxon>Bacillati</taxon>
        <taxon>Bacillota</taxon>
        <taxon>Bacilli</taxon>
        <taxon>Bacillales</taxon>
        <taxon>Paenibacillaceae</taxon>
        <taxon>Cohnella</taxon>
    </lineage>
</organism>
<comment type="caution">
    <text evidence="3">The sequence shown here is derived from an EMBL/GenBank/DDBJ whole genome shotgun (WGS) entry which is preliminary data.</text>
</comment>
<dbReference type="Gene3D" id="1.25.40.10">
    <property type="entry name" value="Tetratricopeptide repeat domain"/>
    <property type="match status" value="1"/>
</dbReference>
<dbReference type="Pfam" id="PF08241">
    <property type="entry name" value="Methyltransf_11"/>
    <property type="match status" value="1"/>
</dbReference>
<evidence type="ECO:0000259" key="2">
    <source>
        <dbReference type="Pfam" id="PF08241"/>
    </source>
</evidence>
<reference evidence="4" key="1">
    <citation type="journal article" date="2019" name="Int. J. Syst. Evol. Microbiol.">
        <title>The Global Catalogue of Microorganisms (GCM) 10K type strain sequencing project: providing services to taxonomists for standard genome sequencing and annotation.</title>
        <authorList>
            <consortium name="The Broad Institute Genomics Platform"/>
            <consortium name="The Broad Institute Genome Sequencing Center for Infectious Disease"/>
            <person name="Wu L."/>
            <person name="Ma J."/>
        </authorList>
    </citation>
    <scope>NUCLEOTIDE SEQUENCE [LARGE SCALE GENOMIC DNA]</scope>
    <source>
        <strain evidence="4">CGMCC 4.1641</strain>
    </source>
</reference>
<dbReference type="Gene3D" id="3.40.50.150">
    <property type="entry name" value="Vaccinia Virus protein VP39"/>
    <property type="match status" value="1"/>
</dbReference>
<accession>A0ABV8SDX9</accession>
<dbReference type="SUPFAM" id="SSF53335">
    <property type="entry name" value="S-adenosyl-L-methionine-dependent methyltransferases"/>
    <property type="match status" value="1"/>
</dbReference>
<evidence type="ECO:0000313" key="3">
    <source>
        <dbReference type="EMBL" id="MFC4305067.1"/>
    </source>
</evidence>
<feature type="domain" description="Methyltransferase type 11" evidence="2">
    <location>
        <begin position="81"/>
        <end position="131"/>
    </location>
</feature>
<dbReference type="InterPro" id="IPR013216">
    <property type="entry name" value="Methyltransf_11"/>
</dbReference>
<gene>
    <name evidence="3" type="ORF">ACFO1S_16665</name>
</gene>
<dbReference type="Proteomes" id="UP001595755">
    <property type="component" value="Unassembled WGS sequence"/>
</dbReference>
<name>A0ABV8SDX9_9BACL</name>
<feature type="repeat" description="TPR" evidence="1">
    <location>
        <begin position="265"/>
        <end position="298"/>
    </location>
</feature>